<comment type="function">
    <text evidence="4">Catalyzes the transfer of a formyl group from 10-formyltetrahydrofolate to 5-phospho-ribosyl-glycinamide (GAR), producing 5-phospho-ribosyl-N-formylglycinamide (FGAR) and tetrahydrofolate.</text>
</comment>
<organism evidence="6 7">
    <name type="scientific">Caloranaerobacter azorensis</name>
    <dbReference type="NCBI Taxonomy" id="116090"/>
    <lineage>
        <taxon>Bacteria</taxon>
        <taxon>Bacillati</taxon>
        <taxon>Bacillota</taxon>
        <taxon>Tissierellia</taxon>
        <taxon>Tissierellales</taxon>
        <taxon>Thermohalobacteraceae</taxon>
        <taxon>Caloranaerobacter</taxon>
    </lineage>
</organism>
<dbReference type="Pfam" id="PF00551">
    <property type="entry name" value="Formyl_trans_N"/>
    <property type="match status" value="1"/>
</dbReference>
<keyword evidence="3 4" id="KW-0658">Purine biosynthesis</keyword>
<feature type="binding site" evidence="4">
    <location>
        <position position="109"/>
    </location>
    <ligand>
        <name>(6R)-10-formyltetrahydrofolate</name>
        <dbReference type="ChEBI" id="CHEBI:195366"/>
    </ligand>
</feature>
<comment type="caution">
    <text evidence="4">Lacks conserved residue(s) required for the propagation of feature annotation.</text>
</comment>
<evidence type="ECO:0000256" key="1">
    <source>
        <dbReference type="ARBA" id="ARBA00005054"/>
    </source>
</evidence>
<dbReference type="GO" id="GO:0006189">
    <property type="term" value="P:'de novo' IMP biosynthetic process"/>
    <property type="evidence" value="ECO:0007669"/>
    <property type="project" value="UniProtKB-UniRule"/>
</dbReference>
<name>A0A6P1YF91_9FIRM</name>
<dbReference type="NCBIfam" id="TIGR00639">
    <property type="entry name" value="PurN"/>
    <property type="match status" value="1"/>
</dbReference>
<protein>
    <recommendedName>
        <fullName evidence="4">Phosphoribosylglycinamide formyltransferase</fullName>
        <ecNumber evidence="4">2.1.2.2</ecNumber>
    </recommendedName>
    <alternativeName>
        <fullName evidence="4">5'-phosphoribosylglycinamide transformylase</fullName>
    </alternativeName>
    <alternativeName>
        <fullName evidence="4">GAR transformylase</fullName>
        <shortName evidence="4">GART</shortName>
    </alternativeName>
</protein>
<dbReference type="KEGG" id="cazo:G3A45_09030"/>
<sequence length="208" mass="23438">MSSVNIGVLISGSGTNLQALIDSIDKGYINGKIKVVISNRKDAYGLVRARKNLIEALYINRKEFNSDIEFDLKILDELEKRQVELVVLAGYLKVLSKEFVNRYKNRIINIHPSLIPSFCGKGYYGEKVHRAVLDYGVKITGATVHFVDEGADTGPIILQEAVFVDDNDTVDTLKERVLEIEHKLLPMAVKLFCENKLEVIGRKVIIKY</sequence>
<keyword evidence="2 4" id="KW-0808">Transferase</keyword>
<evidence type="ECO:0000256" key="4">
    <source>
        <dbReference type="HAMAP-Rule" id="MF_01930"/>
    </source>
</evidence>
<dbReference type="AlphaFoldDB" id="A0A6P1YF91"/>
<dbReference type="EMBL" id="CP048617">
    <property type="protein sequence ID" value="QIB27418.1"/>
    <property type="molecule type" value="Genomic_DNA"/>
</dbReference>
<accession>A0A6P1YF91</accession>
<dbReference type="InterPro" id="IPR004607">
    <property type="entry name" value="GART"/>
</dbReference>
<evidence type="ECO:0000313" key="7">
    <source>
        <dbReference type="Proteomes" id="UP000464452"/>
    </source>
</evidence>
<dbReference type="InterPro" id="IPR036477">
    <property type="entry name" value="Formyl_transf_N_sf"/>
</dbReference>
<dbReference type="GO" id="GO:0004644">
    <property type="term" value="F:phosphoribosylglycinamide formyltransferase activity"/>
    <property type="evidence" value="ECO:0007669"/>
    <property type="project" value="UniProtKB-UniRule"/>
</dbReference>
<comment type="similarity">
    <text evidence="4">Belongs to the GART family.</text>
</comment>
<feature type="site" description="Raises pKa of active site His" evidence="4">
    <location>
        <position position="152"/>
    </location>
</feature>
<feature type="domain" description="Formyl transferase N-terminal" evidence="5">
    <location>
        <begin position="5"/>
        <end position="189"/>
    </location>
</feature>
<evidence type="ECO:0000259" key="5">
    <source>
        <dbReference type="Pfam" id="PF00551"/>
    </source>
</evidence>
<evidence type="ECO:0000256" key="3">
    <source>
        <dbReference type="ARBA" id="ARBA00022755"/>
    </source>
</evidence>
<dbReference type="InterPro" id="IPR002376">
    <property type="entry name" value="Formyl_transf_N"/>
</dbReference>
<comment type="pathway">
    <text evidence="1 4">Purine metabolism; IMP biosynthesis via de novo pathway; N(2)-formyl-N(1)-(5-phospho-D-ribosyl)glycinamide from N(1)-(5-phospho-D-ribosyl)glycinamide (10-formyl THF route): step 1/1.</text>
</comment>
<comment type="catalytic activity">
    <reaction evidence="4">
        <text>N(1)-(5-phospho-beta-D-ribosyl)glycinamide + (6R)-10-formyltetrahydrofolate = N(2)-formyl-N(1)-(5-phospho-beta-D-ribosyl)glycinamide + (6S)-5,6,7,8-tetrahydrofolate + H(+)</text>
        <dbReference type="Rhea" id="RHEA:15053"/>
        <dbReference type="ChEBI" id="CHEBI:15378"/>
        <dbReference type="ChEBI" id="CHEBI:57453"/>
        <dbReference type="ChEBI" id="CHEBI:143788"/>
        <dbReference type="ChEBI" id="CHEBI:147286"/>
        <dbReference type="ChEBI" id="CHEBI:195366"/>
        <dbReference type="EC" id="2.1.2.2"/>
    </reaction>
</comment>
<dbReference type="RefSeq" id="WP_163235257.1">
    <property type="nucleotide sequence ID" value="NZ_CP048617.1"/>
</dbReference>
<reference evidence="6 7" key="1">
    <citation type="submission" date="2020-02" db="EMBL/GenBank/DDBJ databases">
        <title>Thermophilic hydrogen producing bacteria, Caloranaerobacter azorensis.</title>
        <authorList>
            <person name="Baek K."/>
        </authorList>
    </citation>
    <scope>NUCLEOTIDE SEQUENCE [LARGE SCALE GENOMIC DNA]</scope>
    <source>
        <strain evidence="6 7">T3-1</strain>
    </source>
</reference>
<dbReference type="Gene3D" id="3.40.50.170">
    <property type="entry name" value="Formyl transferase, N-terminal domain"/>
    <property type="match status" value="1"/>
</dbReference>
<dbReference type="CDD" id="cd08645">
    <property type="entry name" value="FMT_core_GART"/>
    <property type="match status" value="1"/>
</dbReference>
<dbReference type="EC" id="2.1.2.2" evidence="4"/>
<dbReference type="Proteomes" id="UP000464452">
    <property type="component" value="Chromosome"/>
</dbReference>
<feature type="active site" description="Proton donor" evidence="4">
    <location>
        <position position="111"/>
    </location>
</feature>
<dbReference type="PANTHER" id="PTHR43369:SF2">
    <property type="entry name" value="PHOSPHORIBOSYLGLYCINAMIDE FORMYLTRANSFERASE"/>
    <property type="match status" value="1"/>
</dbReference>
<dbReference type="UniPathway" id="UPA00074">
    <property type="reaction ID" value="UER00126"/>
</dbReference>
<evidence type="ECO:0000256" key="2">
    <source>
        <dbReference type="ARBA" id="ARBA00022679"/>
    </source>
</evidence>
<dbReference type="PANTHER" id="PTHR43369">
    <property type="entry name" value="PHOSPHORIBOSYLGLYCINAMIDE FORMYLTRANSFERASE"/>
    <property type="match status" value="1"/>
</dbReference>
<evidence type="ECO:0000313" key="6">
    <source>
        <dbReference type="EMBL" id="QIB27418.1"/>
    </source>
</evidence>
<proteinExistence type="inferred from homology"/>
<dbReference type="SUPFAM" id="SSF53328">
    <property type="entry name" value="Formyltransferase"/>
    <property type="match status" value="1"/>
</dbReference>
<dbReference type="HAMAP" id="MF_01930">
    <property type="entry name" value="PurN"/>
    <property type="match status" value="1"/>
</dbReference>
<gene>
    <name evidence="4" type="primary">purN</name>
    <name evidence="6" type="ORF">G3A45_09030</name>
</gene>
<dbReference type="GO" id="GO:0005737">
    <property type="term" value="C:cytoplasm"/>
    <property type="evidence" value="ECO:0007669"/>
    <property type="project" value="TreeGrafter"/>
</dbReference>
<feature type="binding site" evidence="4">
    <location>
        <begin position="14"/>
        <end position="16"/>
    </location>
    <ligand>
        <name>N(1)-(5-phospho-beta-D-ribosyl)glycinamide</name>
        <dbReference type="ChEBI" id="CHEBI:143788"/>
    </ligand>
</feature>